<gene>
    <name evidence="4" type="ordered locus">Gura_3506</name>
</gene>
<dbReference type="GO" id="GO:0009234">
    <property type="term" value="P:menaquinone biosynthetic process"/>
    <property type="evidence" value="ECO:0007669"/>
    <property type="project" value="UniProtKB-KW"/>
</dbReference>
<protein>
    <submittedName>
        <fullName evidence="4">Methyltransferase type 11</fullName>
    </submittedName>
</protein>
<dbReference type="SUPFAM" id="SSF53335">
    <property type="entry name" value="S-adenosyl-L-methionine-dependent methyltransferases"/>
    <property type="match status" value="1"/>
</dbReference>
<keyword evidence="4" id="KW-0489">Methyltransferase</keyword>
<evidence type="ECO:0000256" key="2">
    <source>
        <dbReference type="SAM" id="MobiDB-lite"/>
    </source>
</evidence>
<evidence type="ECO:0000313" key="5">
    <source>
        <dbReference type="Proteomes" id="UP000006695"/>
    </source>
</evidence>
<dbReference type="InterPro" id="IPR029063">
    <property type="entry name" value="SAM-dependent_MTases_sf"/>
</dbReference>
<dbReference type="InterPro" id="IPR004033">
    <property type="entry name" value="UbiE/COQ5_MeTrFase"/>
</dbReference>
<evidence type="ECO:0000256" key="1">
    <source>
        <dbReference type="ARBA" id="ARBA00022428"/>
    </source>
</evidence>
<proteinExistence type="predicted"/>
<keyword evidence="5" id="KW-1185">Reference proteome</keyword>
<dbReference type="PROSITE" id="PS51608">
    <property type="entry name" value="SAM_MT_UBIE"/>
    <property type="match status" value="1"/>
</dbReference>
<dbReference type="STRING" id="351605.Gura_3506"/>
<reference evidence="4 5" key="1">
    <citation type="submission" date="2007-05" db="EMBL/GenBank/DDBJ databases">
        <title>Complete sequence of Geobacter uraniireducens Rf4.</title>
        <authorList>
            <consortium name="US DOE Joint Genome Institute"/>
            <person name="Copeland A."/>
            <person name="Lucas S."/>
            <person name="Lapidus A."/>
            <person name="Barry K."/>
            <person name="Detter J.C."/>
            <person name="Glavina del Rio T."/>
            <person name="Hammon N."/>
            <person name="Israni S."/>
            <person name="Dalin E."/>
            <person name="Tice H."/>
            <person name="Pitluck S."/>
            <person name="Chertkov O."/>
            <person name="Brettin T."/>
            <person name="Bruce D."/>
            <person name="Han C."/>
            <person name="Schmutz J."/>
            <person name="Larimer F."/>
            <person name="Land M."/>
            <person name="Hauser L."/>
            <person name="Kyrpides N."/>
            <person name="Mikhailova N."/>
            <person name="Shelobolina E."/>
            <person name="Aklujkar M."/>
            <person name="Lovley D."/>
            <person name="Richardson P."/>
        </authorList>
    </citation>
    <scope>NUCLEOTIDE SEQUENCE [LARGE SCALE GENOMIC DNA]</scope>
    <source>
        <strain evidence="4 5">Rf4</strain>
    </source>
</reference>
<dbReference type="CDD" id="cd02440">
    <property type="entry name" value="AdoMet_MTases"/>
    <property type="match status" value="1"/>
</dbReference>
<dbReference type="Gene3D" id="3.40.50.150">
    <property type="entry name" value="Vaccinia Virus protein VP39"/>
    <property type="match status" value="1"/>
</dbReference>
<dbReference type="HOGENOM" id="CLU_037990_2_6_7"/>
<dbReference type="EMBL" id="CP000698">
    <property type="protein sequence ID" value="ABQ27661.1"/>
    <property type="molecule type" value="Genomic_DNA"/>
</dbReference>
<feature type="domain" description="Methyltransferase" evidence="3">
    <location>
        <begin position="77"/>
        <end position="172"/>
    </location>
</feature>
<keyword evidence="1" id="KW-0474">Menaquinone biosynthesis</keyword>
<dbReference type="GO" id="GO:0032259">
    <property type="term" value="P:methylation"/>
    <property type="evidence" value="ECO:0007669"/>
    <property type="project" value="UniProtKB-KW"/>
</dbReference>
<dbReference type="GO" id="GO:0008168">
    <property type="term" value="F:methyltransferase activity"/>
    <property type="evidence" value="ECO:0007669"/>
    <property type="project" value="UniProtKB-KW"/>
</dbReference>
<accession>A5G793</accession>
<evidence type="ECO:0000259" key="3">
    <source>
        <dbReference type="Pfam" id="PF13649"/>
    </source>
</evidence>
<dbReference type="Pfam" id="PF13649">
    <property type="entry name" value="Methyltransf_25"/>
    <property type="match status" value="1"/>
</dbReference>
<dbReference type="AlphaFoldDB" id="A5G793"/>
<sequence>MLEQISKEASLSPAGEETINPLKSQRTNYMENAQRKTIIKETFNTVSEAYDSKALRFFPESAKYLASTLCLHGNERVIDIATGTGNAALALSAYLPHGSVKGIDFSSGMLAQARKKAELQNVRNVEFLEMDMQDIDLAEARFDVATCAFGIFFVEDMDTQLAQIASLVRDGGTIAICNFQESYFNPLRDLMIKRLTDYHVQLPPQTWKRIATEAGCRVLFEKAGIRDIRVEQKNMGYYLADASEWWDLIWNAGFRGMLKQLQPDVLERFRQEHMQEVAELATKDGIWLDIGVLYTIGTK</sequence>
<name>A5G793_GEOUR</name>
<dbReference type="PANTHER" id="PTHR43591">
    <property type="entry name" value="METHYLTRANSFERASE"/>
    <property type="match status" value="1"/>
</dbReference>
<dbReference type="Proteomes" id="UP000006695">
    <property type="component" value="Chromosome"/>
</dbReference>
<dbReference type="KEGG" id="gur:Gura_3506"/>
<evidence type="ECO:0000313" key="4">
    <source>
        <dbReference type="EMBL" id="ABQ27661.1"/>
    </source>
</evidence>
<dbReference type="InterPro" id="IPR041698">
    <property type="entry name" value="Methyltransf_25"/>
</dbReference>
<feature type="region of interest" description="Disordered" evidence="2">
    <location>
        <begin position="1"/>
        <end position="25"/>
    </location>
</feature>
<organism evidence="4 5">
    <name type="scientific">Geotalea uraniireducens (strain Rf4)</name>
    <name type="common">Geobacter uraniireducens</name>
    <dbReference type="NCBI Taxonomy" id="351605"/>
    <lineage>
        <taxon>Bacteria</taxon>
        <taxon>Pseudomonadati</taxon>
        <taxon>Thermodesulfobacteriota</taxon>
        <taxon>Desulfuromonadia</taxon>
        <taxon>Geobacterales</taxon>
        <taxon>Geobacteraceae</taxon>
        <taxon>Geotalea</taxon>
    </lineage>
</organism>
<keyword evidence="4" id="KW-0808">Transferase</keyword>